<dbReference type="EMBL" id="PXNP01000098">
    <property type="protein sequence ID" value="PSF05530.1"/>
    <property type="molecule type" value="Genomic_DNA"/>
</dbReference>
<evidence type="ECO:0000256" key="6">
    <source>
        <dbReference type="ARBA" id="ARBA00023315"/>
    </source>
</evidence>
<evidence type="ECO:0000313" key="7">
    <source>
        <dbReference type="EMBL" id="PSF05530.1"/>
    </source>
</evidence>
<accession>A0A2T1K641</accession>
<dbReference type="CDD" id="cd07984">
    <property type="entry name" value="LPLAT_LABLAT-like"/>
    <property type="match status" value="1"/>
</dbReference>
<protein>
    <submittedName>
        <fullName evidence="7">Lipid A biosynthesis acyltransferase</fullName>
    </submittedName>
</protein>
<keyword evidence="3" id="KW-0997">Cell inner membrane</keyword>
<dbReference type="Proteomes" id="UP000239866">
    <property type="component" value="Unassembled WGS sequence"/>
</dbReference>
<dbReference type="GO" id="GO:0016746">
    <property type="term" value="F:acyltransferase activity"/>
    <property type="evidence" value="ECO:0007669"/>
    <property type="project" value="UniProtKB-KW"/>
</dbReference>
<dbReference type="InterPro" id="IPR004960">
    <property type="entry name" value="LipA_acyltrans"/>
</dbReference>
<dbReference type="GO" id="GO:0009247">
    <property type="term" value="P:glycolipid biosynthetic process"/>
    <property type="evidence" value="ECO:0007669"/>
    <property type="project" value="UniProtKB-ARBA"/>
</dbReference>
<evidence type="ECO:0000256" key="4">
    <source>
        <dbReference type="ARBA" id="ARBA00022679"/>
    </source>
</evidence>
<dbReference type="PANTHER" id="PTHR30606:SF10">
    <property type="entry name" value="PHOSPHATIDYLINOSITOL MANNOSIDE ACYLTRANSFERASE"/>
    <property type="match status" value="1"/>
</dbReference>
<keyword evidence="4 7" id="KW-0808">Transferase</keyword>
<gene>
    <name evidence="7" type="ORF">C7H09_14135</name>
</gene>
<dbReference type="AlphaFoldDB" id="A0A2T1K641"/>
<evidence type="ECO:0000256" key="2">
    <source>
        <dbReference type="ARBA" id="ARBA00022475"/>
    </source>
</evidence>
<name>A0A2T1K641_9GAMM</name>
<evidence type="ECO:0000256" key="1">
    <source>
        <dbReference type="ARBA" id="ARBA00004533"/>
    </source>
</evidence>
<evidence type="ECO:0000256" key="3">
    <source>
        <dbReference type="ARBA" id="ARBA00022519"/>
    </source>
</evidence>
<sequence length="307" mass="34635">MVLFRPCFYLRWKDFVTGKLIKVVFRLLSMLSLGNAQRLGRLLGSIAWKLNGRSVETTRKNLRACYPELREDEIETMGRQSLRETGATALELPIMWEWPVEKCLGLIREIEGEELLSDYTAGKQGLLLLAPHLGNWELTGLFFASRYKMAALYSPPNQPGLENYIKTVRSRSGSELVATDRRGIMRLFAILREGGVVGILPDQTPRREGGEFAPFFGIPAITMTLASKLVHKTGAVPLITYAHRLPDGRGFKIVIRKAEAGMTSKDMTESLAALNQSVEKCIAEAPEQYQWEYKRFRRTAPGHTPVY</sequence>
<keyword evidence="6 7" id="KW-0012">Acyltransferase</keyword>
<dbReference type="GO" id="GO:0005886">
    <property type="term" value="C:plasma membrane"/>
    <property type="evidence" value="ECO:0007669"/>
    <property type="project" value="UniProtKB-SubCell"/>
</dbReference>
<dbReference type="PIRSF" id="PIRSF026649">
    <property type="entry name" value="MsbB"/>
    <property type="match status" value="1"/>
</dbReference>
<dbReference type="PANTHER" id="PTHR30606">
    <property type="entry name" value="LIPID A BIOSYNTHESIS LAUROYL ACYLTRANSFERASE"/>
    <property type="match status" value="1"/>
</dbReference>
<dbReference type="OrthoDB" id="9803456at2"/>
<dbReference type="Pfam" id="PF03279">
    <property type="entry name" value="Lip_A_acyltrans"/>
    <property type="match status" value="1"/>
</dbReference>
<organism evidence="7 8">
    <name type="scientific">Marinobacter fuscus</name>
    <dbReference type="NCBI Taxonomy" id="2109942"/>
    <lineage>
        <taxon>Bacteria</taxon>
        <taxon>Pseudomonadati</taxon>
        <taxon>Pseudomonadota</taxon>
        <taxon>Gammaproteobacteria</taxon>
        <taxon>Pseudomonadales</taxon>
        <taxon>Marinobacteraceae</taxon>
        <taxon>Marinobacter</taxon>
    </lineage>
</organism>
<keyword evidence="5" id="KW-0472">Membrane</keyword>
<reference evidence="7 8" key="1">
    <citation type="submission" date="2018-03" db="EMBL/GenBank/DDBJ databases">
        <title>Marinobacter brunus sp. nov., a marine bacterium of Gamma-proteobacteria isolated from the surface seawater of the South China Sea.</title>
        <authorList>
            <person name="Cheng H."/>
            <person name="Wu Y.-H."/>
            <person name="Xamxidin M."/>
            <person name="Xu X.-W."/>
        </authorList>
    </citation>
    <scope>NUCLEOTIDE SEQUENCE [LARGE SCALE GENOMIC DNA]</scope>
    <source>
        <strain evidence="7 8">NH169-3</strain>
    </source>
</reference>
<evidence type="ECO:0000313" key="8">
    <source>
        <dbReference type="Proteomes" id="UP000239866"/>
    </source>
</evidence>
<keyword evidence="2" id="KW-1003">Cell membrane</keyword>
<keyword evidence="8" id="KW-1185">Reference proteome</keyword>
<comment type="caution">
    <text evidence="7">The sequence shown here is derived from an EMBL/GenBank/DDBJ whole genome shotgun (WGS) entry which is preliminary data.</text>
</comment>
<proteinExistence type="predicted"/>
<evidence type="ECO:0000256" key="5">
    <source>
        <dbReference type="ARBA" id="ARBA00023136"/>
    </source>
</evidence>
<comment type="subcellular location">
    <subcellularLocation>
        <location evidence="1">Cell inner membrane</location>
    </subcellularLocation>
</comment>